<dbReference type="EMBL" id="JAPTMU010000008">
    <property type="protein sequence ID" value="KAJ4939919.1"/>
    <property type="molecule type" value="Genomic_DNA"/>
</dbReference>
<evidence type="ECO:0000313" key="2">
    <source>
        <dbReference type="Proteomes" id="UP001219934"/>
    </source>
</evidence>
<comment type="caution">
    <text evidence="1">The sequence shown here is derived from an EMBL/GenBank/DDBJ whole genome shotgun (WGS) entry which is preliminary data.</text>
</comment>
<proteinExistence type="predicted"/>
<organism evidence="1 2">
    <name type="scientific">Pogonophryne albipinna</name>
    <dbReference type="NCBI Taxonomy" id="1090488"/>
    <lineage>
        <taxon>Eukaryota</taxon>
        <taxon>Metazoa</taxon>
        <taxon>Chordata</taxon>
        <taxon>Craniata</taxon>
        <taxon>Vertebrata</taxon>
        <taxon>Euteleostomi</taxon>
        <taxon>Actinopterygii</taxon>
        <taxon>Neopterygii</taxon>
        <taxon>Teleostei</taxon>
        <taxon>Neoteleostei</taxon>
        <taxon>Acanthomorphata</taxon>
        <taxon>Eupercaria</taxon>
        <taxon>Perciformes</taxon>
        <taxon>Notothenioidei</taxon>
        <taxon>Pogonophryne</taxon>
    </lineage>
</organism>
<protein>
    <submittedName>
        <fullName evidence="1">Uncharacterized protein</fullName>
    </submittedName>
</protein>
<reference evidence="1" key="1">
    <citation type="submission" date="2022-11" db="EMBL/GenBank/DDBJ databases">
        <title>Chromosome-level genome of Pogonophryne albipinna.</title>
        <authorList>
            <person name="Jo E."/>
        </authorList>
    </citation>
    <scope>NUCLEOTIDE SEQUENCE</scope>
    <source>
        <strain evidence="1">SGF0006</strain>
        <tissue evidence="1">Muscle</tissue>
    </source>
</reference>
<keyword evidence="2" id="KW-1185">Reference proteome</keyword>
<dbReference type="AlphaFoldDB" id="A0AAD6B9T0"/>
<dbReference type="Proteomes" id="UP001219934">
    <property type="component" value="Unassembled WGS sequence"/>
</dbReference>
<name>A0AAD6B9T0_9TELE</name>
<gene>
    <name evidence="1" type="ORF">JOQ06_029355</name>
</gene>
<feature type="non-terminal residue" evidence="1">
    <location>
        <position position="1"/>
    </location>
</feature>
<evidence type="ECO:0000313" key="1">
    <source>
        <dbReference type="EMBL" id="KAJ4939919.1"/>
    </source>
</evidence>
<sequence>PRPVGASSGEAGTAAGLSVPIRSLGTSSCLSVPPPVCRCLLLSVGASSGLSVPPPVCRCCLLSVGASSGL</sequence>
<accession>A0AAD6B9T0</accession>